<keyword evidence="4" id="KW-0809">Transit peptide</keyword>
<feature type="domain" description="HotDog ACOT-type" evidence="5">
    <location>
        <begin position="342"/>
        <end position="457"/>
    </location>
</feature>
<sequence length="505" mass="57163">MLRRSYRLGLLAGPGSHNTMGLKRIACQPMLCRELHLVPFAAAEDSRTKLNGAKNAMQTEAATRRKWMVLPYVRNRTSATHRMWINRFLAEKQQQALEKRAESGESQTDIPVILEKKMKDSYIEEYLLFKTEPDVKEEYLNVYGGIRIGKILEDLDALAGSIGYLHCDDGRSETIPLTIVTASLDRIDMLDVIPPDEDIRISGHVTWVGTSSMEVSCWVETVPEGAPQSGQSAFGVGQPSADQRVPGKPILAAKFSMVARDPYTGKAAAINQLKLETEEERRLFKLGAEHKARKVAERRFDLSLIPPSFEEMSLVHDLYKEYIQYLDPTYNRDMPEDVKWMKDTLKQSLVMCMPQDRNIHGNVFGGYLIRLAYELAHSTGLIFCRSRIHFVALDDISFRKPVHVGSLLSLTSQVTYSSGSPSRSFQVKVRADVLDPISDEQSTTNTFHFTFMALDGGSVPRVMPRSYDESMRYIEGKRKKERWMQVAEHNTSIFAGGEGDRTKQR</sequence>
<evidence type="ECO:0000313" key="6">
    <source>
        <dbReference type="EMBL" id="KND01812.1"/>
    </source>
</evidence>
<dbReference type="PANTHER" id="PTHR12655:SF0">
    <property type="entry name" value="ACYL-COENZYME A THIOESTERASE 9, MITOCHONDRIAL"/>
    <property type="match status" value="1"/>
</dbReference>
<dbReference type="Proteomes" id="UP000053201">
    <property type="component" value="Unassembled WGS sequence"/>
</dbReference>
<dbReference type="GO" id="GO:0006637">
    <property type="term" value="P:acyl-CoA metabolic process"/>
    <property type="evidence" value="ECO:0007669"/>
    <property type="project" value="TreeGrafter"/>
</dbReference>
<reference evidence="6 7" key="1">
    <citation type="submission" date="2009-08" db="EMBL/GenBank/DDBJ databases">
        <title>The Genome Sequence of Spizellomyces punctatus strain DAOM BR117.</title>
        <authorList>
            <consortium name="The Broad Institute Genome Sequencing Platform"/>
            <person name="Russ C."/>
            <person name="Cuomo C."/>
            <person name="Shea T."/>
            <person name="Young S.K."/>
            <person name="Zeng Q."/>
            <person name="Koehrsen M."/>
            <person name="Haas B."/>
            <person name="Borodovsky M."/>
            <person name="Guigo R."/>
            <person name="Alvarado L."/>
            <person name="Berlin A."/>
            <person name="Bochicchio J."/>
            <person name="Borenstein D."/>
            <person name="Chapman S."/>
            <person name="Chen Z."/>
            <person name="Engels R."/>
            <person name="Freedman E."/>
            <person name="Gellesch M."/>
            <person name="Goldberg J."/>
            <person name="Griggs A."/>
            <person name="Gujja S."/>
            <person name="Heiman D."/>
            <person name="Hepburn T."/>
            <person name="Howarth C."/>
            <person name="Jen D."/>
            <person name="Larson L."/>
            <person name="Lewis B."/>
            <person name="Mehta T."/>
            <person name="Park D."/>
            <person name="Pearson M."/>
            <person name="Roberts A."/>
            <person name="Saif S."/>
            <person name="Shenoy N."/>
            <person name="Sisk P."/>
            <person name="Stolte C."/>
            <person name="Sykes S."/>
            <person name="Thomson T."/>
            <person name="Walk T."/>
            <person name="White J."/>
            <person name="Yandava C."/>
            <person name="Burger G."/>
            <person name="Gray M.W."/>
            <person name="Holland P.W.H."/>
            <person name="King N."/>
            <person name="Lang F.B.F."/>
            <person name="Roger A.J."/>
            <person name="Ruiz-Trillo I."/>
            <person name="Lander E."/>
            <person name="Nusbaum C."/>
        </authorList>
    </citation>
    <scope>NUCLEOTIDE SEQUENCE [LARGE SCALE GENOMIC DNA]</scope>
    <source>
        <strain evidence="6 7">DAOM BR117</strain>
    </source>
</reference>
<dbReference type="SUPFAM" id="SSF54637">
    <property type="entry name" value="Thioesterase/thiol ester dehydrase-isomerase"/>
    <property type="match status" value="2"/>
</dbReference>
<accession>A0A0L0HL10</accession>
<dbReference type="GeneID" id="27687109"/>
<name>A0A0L0HL10_SPIPD</name>
<dbReference type="PROSITE" id="PS51770">
    <property type="entry name" value="HOTDOG_ACOT"/>
    <property type="match status" value="2"/>
</dbReference>
<dbReference type="OMA" id="QFNYTFL"/>
<dbReference type="RefSeq" id="XP_016609851.1">
    <property type="nucleotide sequence ID" value="XM_016751864.1"/>
</dbReference>
<organism evidence="6 7">
    <name type="scientific">Spizellomyces punctatus (strain DAOM BR117)</name>
    <dbReference type="NCBI Taxonomy" id="645134"/>
    <lineage>
        <taxon>Eukaryota</taxon>
        <taxon>Fungi</taxon>
        <taxon>Fungi incertae sedis</taxon>
        <taxon>Chytridiomycota</taxon>
        <taxon>Chytridiomycota incertae sedis</taxon>
        <taxon>Chytridiomycetes</taxon>
        <taxon>Spizellomycetales</taxon>
        <taxon>Spizellomycetaceae</taxon>
        <taxon>Spizellomyces</taxon>
    </lineage>
</organism>
<gene>
    <name evidence="6" type="ORF">SPPG_03603</name>
</gene>
<keyword evidence="2" id="KW-0677">Repeat</keyword>
<evidence type="ECO:0000256" key="2">
    <source>
        <dbReference type="ARBA" id="ARBA00022737"/>
    </source>
</evidence>
<proteinExistence type="inferred from homology"/>
<dbReference type="Gene3D" id="3.10.129.10">
    <property type="entry name" value="Hotdog Thioesterase"/>
    <property type="match status" value="2"/>
</dbReference>
<dbReference type="STRING" id="645134.A0A0L0HL10"/>
<dbReference type="GO" id="GO:0047617">
    <property type="term" value="F:fatty acyl-CoA hydrolase activity"/>
    <property type="evidence" value="ECO:0007669"/>
    <property type="project" value="TreeGrafter"/>
</dbReference>
<dbReference type="PANTHER" id="PTHR12655">
    <property type="entry name" value="ACYL-COA THIOESTERASE"/>
    <property type="match status" value="1"/>
</dbReference>
<dbReference type="GO" id="GO:0005739">
    <property type="term" value="C:mitochondrion"/>
    <property type="evidence" value="ECO:0007669"/>
    <property type="project" value="TreeGrafter"/>
</dbReference>
<dbReference type="VEuPathDB" id="FungiDB:SPPG_03603"/>
<dbReference type="CDD" id="cd03442">
    <property type="entry name" value="BFIT_BACH"/>
    <property type="match status" value="2"/>
</dbReference>
<evidence type="ECO:0000313" key="7">
    <source>
        <dbReference type="Proteomes" id="UP000053201"/>
    </source>
</evidence>
<evidence type="ECO:0000256" key="4">
    <source>
        <dbReference type="ARBA" id="ARBA00022946"/>
    </source>
</evidence>
<dbReference type="AlphaFoldDB" id="A0A0L0HL10"/>
<dbReference type="FunFam" id="3.10.129.10:FF:000012">
    <property type="entry name" value="Acyl-coenzyme A thioesterase 9, mitochondrial"/>
    <property type="match status" value="1"/>
</dbReference>
<dbReference type="InterPro" id="IPR029069">
    <property type="entry name" value="HotDog_dom_sf"/>
</dbReference>
<dbReference type="eggNOG" id="KOG2763">
    <property type="taxonomic scope" value="Eukaryota"/>
</dbReference>
<dbReference type="EMBL" id="KQ257454">
    <property type="protein sequence ID" value="KND01812.1"/>
    <property type="molecule type" value="Genomic_DNA"/>
</dbReference>
<feature type="domain" description="HotDog ACOT-type" evidence="5">
    <location>
        <begin position="125"/>
        <end position="263"/>
    </location>
</feature>
<protein>
    <recommendedName>
        <fullName evidence="5">HotDog ACOT-type domain-containing protein</fullName>
    </recommendedName>
</protein>
<evidence type="ECO:0000259" key="5">
    <source>
        <dbReference type="PROSITE" id="PS51770"/>
    </source>
</evidence>
<dbReference type="InParanoid" id="A0A0L0HL10"/>
<evidence type="ECO:0000256" key="1">
    <source>
        <dbReference type="ARBA" id="ARBA00010458"/>
    </source>
</evidence>
<keyword evidence="7" id="KW-1185">Reference proteome</keyword>
<keyword evidence="3" id="KW-0378">Hydrolase</keyword>
<dbReference type="OrthoDB" id="331699at2759"/>
<comment type="similarity">
    <text evidence="1">Belongs to the acyl coenzyme A hydrolase family.</text>
</comment>
<dbReference type="InterPro" id="IPR033120">
    <property type="entry name" value="HOTDOG_ACOT"/>
</dbReference>
<evidence type="ECO:0000256" key="3">
    <source>
        <dbReference type="ARBA" id="ARBA00022801"/>
    </source>
</evidence>